<dbReference type="SMART" id="SM00487">
    <property type="entry name" value="DEXDc"/>
    <property type="match status" value="1"/>
</dbReference>
<evidence type="ECO:0000259" key="9">
    <source>
        <dbReference type="PROSITE" id="PS51194"/>
    </source>
</evidence>
<dbReference type="GO" id="GO:0006281">
    <property type="term" value="P:DNA repair"/>
    <property type="evidence" value="ECO:0000318"/>
    <property type="project" value="GO_Central"/>
</dbReference>
<dbReference type="InterPro" id="IPR000330">
    <property type="entry name" value="SNF2_N"/>
</dbReference>
<evidence type="ECO:0000256" key="1">
    <source>
        <dbReference type="ARBA" id="ARBA00007025"/>
    </source>
</evidence>
<comment type="similarity">
    <text evidence="1">Belongs to the SNF2/RAD54 helicase family.</text>
</comment>
<accession>A0A0A0KF30</accession>
<feature type="domain" description="Helicase ATP-binding" evidence="8">
    <location>
        <begin position="395"/>
        <end position="570"/>
    </location>
</feature>
<evidence type="ECO:0000313" key="10">
    <source>
        <dbReference type="EMBL" id="KGN48320.1"/>
    </source>
</evidence>
<dbReference type="CDD" id="cd18793">
    <property type="entry name" value="SF2_C_SNF"/>
    <property type="match status" value="1"/>
</dbReference>
<feature type="compositionally biased region" description="Basic and acidic residues" evidence="7">
    <location>
        <begin position="979"/>
        <end position="999"/>
    </location>
</feature>
<keyword evidence="11" id="KW-1185">Reference proteome</keyword>
<reference evidence="10 11" key="2">
    <citation type="journal article" date="2009" name="PLoS ONE">
        <title>An integrated genetic and cytogenetic map of the cucumber genome.</title>
        <authorList>
            <person name="Ren Y."/>
            <person name="Zhang Z."/>
            <person name="Liu J."/>
            <person name="Staub J.E."/>
            <person name="Han Y."/>
            <person name="Cheng Z."/>
            <person name="Li X."/>
            <person name="Lu J."/>
            <person name="Miao H."/>
            <person name="Kang H."/>
            <person name="Xie B."/>
            <person name="Gu X."/>
            <person name="Wang X."/>
            <person name="Du Y."/>
            <person name="Jin W."/>
            <person name="Huang S."/>
        </authorList>
    </citation>
    <scope>NUCLEOTIDE SEQUENCE [LARGE SCALE GENOMIC DNA]</scope>
    <source>
        <strain evidence="11">cv. 9930</strain>
    </source>
</reference>
<dbReference type="eggNOG" id="KOG0387">
    <property type="taxonomic scope" value="Eukaryota"/>
</dbReference>
<dbReference type="OrthoDB" id="413460at2759"/>
<organism evidence="10 11">
    <name type="scientific">Cucumis sativus</name>
    <name type="common">Cucumber</name>
    <dbReference type="NCBI Taxonomy" id="3659"/>
    <lineage>
        <taxon>Eukaryota</taxon>
        <taxon>Viridiplantae</taxon>
        <taxon>Streptophyta</taxon>
        <taxon>Embryophyta</taxon>
        <taxon>Tracheophyta</taxon>
        <taxon>Spermatophyta</taxon>
        <taxon>Magnoliopsida</taxon>
        <taxon>eudicotyledons</taxon>
        <taxon>Gunneridae</taxon>
        <taxon>Pentapetalae</taxon>
        <taxon>rosids</taxon>
        <taxon>fabids</taxon>
        <taxon>Cucurbitales</taxon>
        <taxon>Cucurbitaceae</taxon>
        <taxon>Benincaseae</taxon>
        <taxon>Cucumis</taxon>
    </lineage>
</organism>
<evidence type="ECO:0000256" key="6">
    <source>
        <dbReference type="ARBA" id="ARBA00023172"/>
    </source>
</evidence>
<dbReference type="InterPro" id="IPR050496">
    <property type="entry name" value="SNF2_RAD54_helicase_repair"/>
</dbReference>
<feature type="compositionally biased region" description="Polar residues" evidence="7">
    <location>
        <begin position="1"/>
        <end position="15"/>
    </location>
</feature>
<evidence type="ECO:0000256" key="2">
    <source>
        <dbReference type="ARBA" id="ARBA00022741"/>
    </source>
</evidence>
<keyword evidence="3" id="KW-0378">Hydrolase</keyword>
<dbReference type="SMART" id="SM00490">
    <property type="entry name" value="HELICc"/>
    <property type="match status" value="1"/>
</dbReference>
<dbReference type="GO" id="GO:0004386">
    <property type="term" value="F:helicase activity"/>
    <property type="evidence" value="ECO:0007669"/>
    <property type="project" value="UniProtKB-KW"/>
</dbReference>
<keyword evidence="5" id="KW-0067">ATP-binding</keyword>
<dbReference type="Gramene" id="KGN48320">
    <property type="protein sequence ID" value="KGN48320"/>
    <property type="gene ID" value="Csa_6G476110"/>
</dbReference>
<dbReference type="InterPro" id="IPR027417">
    <property type="entry name" value="P-loop_NTPase"/>
</dbReference>
<dbReference type="GO" id="GO:0015616">
    <property type="term" value="F:DNA translocase activity"/>
    <property type="evidence" value="ECO:0000318"/>
    <property type="project" value="GO_Central"/>
</dbReference>
<feature type="compositionally biased region" description="Polar residues" evidence="7">
    <location>
        <begin position="67"/>
        <end position="77"/>
    </location>
</feature>
<evidence type="ECO:0000256" key="7">
    <source>
        <dbReference type="SAM" id="MobiDB-lite"/>
    </source>
</evidence>
<dbReference type="SUPFAM" id="SSF52540">
    <property type="entry name" value="P-loop containing nucleoside triphosphate hydrolases"/>
    <property type="match status" value="2"/>
</dbReference>
<evidence type="ECO:0008006" key="12">
    <source>
        <dbReference type="Google" id="ProtNLM"/>
    </source>
</evidence>
<feature type="domain" description="Helicase C-terminal" evidence="9">
    <location>
        <begin position="744"/>
        <end position="903"/>
    </location>
</feature>
<evidence type="ECO:0000256" key="5">
    <source>
        <dbReference type="ARBA" id="ARBA00022840"/>
    </source>
</evidence>
<gene>
    <name evidence="10" type="ORF">Csa_6G476110</name>
</gene>
<evidence type="ECO:0000259" key="8">
    <source>
        <dbReference type="PROSITE" id="PS51192"/>
    </source>
</evidence>
<keyword evidence="4" id="KW-0347">Helicase</keyword>
<dbReference type="STRING" id="3659.A0A0A0KF30"/>
<dbReference type="Pfam" id="PF00176">
    <property type="entry name" value="SNF2-rel_dom"/>
    <property type="match status" value="1"/>
</dbReference>
<feature type="region of interest" description="Disordered" evidence="7">
    <location>
        <begin position="178"/>
        <end position="216"/>
    </location>
</feature>
<sequence length="1093" mass="123585">MEGGSIFNSGMADSTTSRKKPLSLNDRHYRLLQDLSAPPKPSLATAADHREGDEDVKPSRIGLENQHLFSEVSSNVDEFNDDKVPQSSGVNVEEKPTKVKINGRRRLCKLSSRENDCLDNPEGFYFNAPNFSGITDFDSPSPPPPLPVENRVNKGSEIRDILNDLSARLELLSVEKRREKPKKVDSIEDFSASSGGKGNEEANKADDREVESLKFSTKPSNSLLGESVKVEKAVKTLNVGGSGEYGEEILPNKVKVDVFDEGIHKVDTCGKDSEQLLNLEHGNKHDKGRDKCRSQDVQKTYNSLGKSPVLIDEGEVEDEDDCVVLNHETRDFNEVRRQDGKYEEKDDGSDGLDKSCEDFILEGKSSAGRNSTFKLQGRIATMLYPHQRDGLQWLWSLHCLGKGGILGDDMGLGKTMQICGFLAGLFYSRLIKRVLVVAPKTLLPHWIKELSVVGLSEKTREYYGTSAKLRQYELNYILQDKGVLLTTYDIVRNNSKSLQGNCFSEDEETEDGTTWDYMILDEGHLIKNPSTQRAKSLLDIPSAHRIIISGTPLQNNLKELWALFNFCCPDLLGDKHWFKEHYESAILRGNDKKASERDKRIGSVVAKGLRERIQPYFLRRMKSEVFNEDNDQAATKLSKKNDIIVWLRLTSCQRQLYEAFLKSDLALSAFDGSVLAALTILKKICDHPLLLTKRAAEEVLEGMETVLSPEDAGVAEKLAKRLADVVDRDFYEVYDDNVSCKISFIMSLLDNLVPKGHSILIFSQTRKMLSLLEKSLLSNDYEFLRIDGTTKAMDRVKIVNDFQEGRGASIFLLTSQVGGLGLTLTRADRVIVVDPAWNPSTDNQSVDRAYRIGQKKDVIVYRLMTCGTVEEKIYRKQVYKGGLFKTATEHKEQIRYFSQQDLRELFSLPEEGFDTSVTQQQMHEEHDQQLAMDESLRSHIKFLETQGIAGVSHHNLLFSKTAPEPVYALEEEDTSFRRNREFGFRDRPTSSSSSDHDINGARYAFNPKDVKLNRSTTNSSSPGKPTVNELKYRINRLSQTLENKVLISRLPDRGERIHKQIDELNLQLSELRRKEHESEVIEIADEFQEILNV</sequence>
<dbReference type="AlphaFoldDB" id="A0A0A0KF30"/>
<dbReference type="KEGG" id="csv:101213923"/>
<dbReference type="EMBL" id="CM002927">
    <property type="protein sequence ID" value="KGN48320.1"/>
    <property type="molecule type" value="Genomic_DNA"/>
</dbReference>
<dbReference type="GO" id="GO:0006310">
    <property type="term" value="P:DNA recombination"/>
    <property type="evidence" value="ECO:0007669"/>
    <property type="project" value="UniProtKB-KW"/>
</dbReference>
<dbReference type="InterPro" id="IPR038718">
    <property type="entry name" value="SNF2-like_sf"/>
</dbReference>
<dbReference type="PROSITE" id="PS51194">
    <property type="entry name" value="HELICASE_CTER"/>
    <property type="match status" value="1"/>
</dbReference>
<dbReference type="InterPro" id="IPR049730">
    <property type="entry name" value="SNF2/RAD54-like_C"/>
</dbReference>
<protein>
    <recommendedName>
        <fullName evidence="12">Protein CHROMATIN REMODELING 24</fullName>
    </recommendedName>
</protein>
<dbReference type="Pfam" id="PF00271">
    <property type="entry name" value="Helicase_C"/>
    <property type="match status" value="1"/>
</dbReference>
<reference evidence="10 11" key="4">
    <citation type="journal article" date="2011" name="BMC Genomics">
        <title>RNA-Seq improves annotation of protein-coding genes in the cucumber genome.</title>
        <authorList>
            <person name="Li Z."/>
            <person name="Zhang Z."/>
            <person name="Yan P."/>
            <person name="Huang S."/>
            <person name="Fei Z."/>
            <person name="Lin K."/>
        </authorList>
    </citation>
    <scope>NUCLEOTIDE SEQUENCE [LARGE SCALE GENOMIC DNA]</scope>
    <source>
        <strain evidence="11">cv. 9930</strain>
    </source>
</reference>
<dbReference type="GO" id="GO:0016787">
    <property type="term" value="F:hydrolase activity"/>
    <property type="evidence" value="ECO:0007669"/>
    <property type="project" value="UniProtKB-KW"/>
</dbReference>
<evidence type="ECO:0000313" key="11">
    <source>
        <dbReference type="Proteomes" id="UP000029981"/>
    </source>
</evidence>
<feature type="region of interest" description="Disordered" evidence="7">
    <location>
        <begin position="1"/>
        <end position="95"/>
    </location>
</feature>
<dbReference type="OMA" id="HEEHDHQ"/>
<feature type="compositionally biased region" description="Basic and acidic residues" evidence="7">
    <location>
        <begin position="198"/>
        <end position="212"/>
    </location>
</feature>
<dbReference type="PROSITE" id="PS51192">
    <property type="entry name" value="HELICASE_ATP_BIND_1"/>
    <property type="match status" value="1"/>
</dbReference>
<dbReference type="PANTHER" id="PTHR45629:SF7">
    <property type="entry name" value="DNA EXCISION REPAIR PROTEIN ERCC-6-RELATED"/>
    <property type="match status" value="1"/>
</dbReference>
<evidence type="ECO:0000256" key="3">
    <source>
        <dbReference type="ARBA" id="ARBA00022801"/>
    </source>
</evidence>
<reference evidence="10 11" key="1">
    <citation type="journal article" date="2009" name="Nat. Genet.">
        <title>The genome of the cucumber, Cucumis sativus L.</title>
        <authorList>
            <person name="Huang S."/>
            <person name="Li R."/>
            <person name="Zhang Z."/>
            <person name="Li L."/>
            <person name="Gu X."/>
            <person name="Fan W."/>
            <person name="Lucas W.J."/>
            <person name="Wang X."/>
            <person name="Xie B."/>
            <person name="Ni P."/>
            <person name="Ren Y."/>
            <person name="Zhu H."/>
            <person name="Li J."/>
            <person name="Lin K."/>
            <person name="Jin W."/>
            <person name="Fei Z."/>
            <person name="Li G."/>
            <person name="Staub J."/>
            <person name="Kilian A."/>
            <person name="van der Vossen E.A."/>
            <person name="Wu Y."/>
            <person name="Guo J."/>
            <person name="He J."/>
            <person name="Jia Z."/>
            <person name="Ren Y."/>
            <person name="Tian G."/>
            <person name="Lu Y."/>
            <person name="Ruan J."/>
            <person name="Qian W."/>
            <person name="Wang M."/>
            <person name="Huang Q."/>
            <person name="Li B."/>
            <person name="Xuan Z."/>
            <person name="Cao J."/>
            <person name="Asan"/>
            <person name="Wu Z."/>
            <person name="Zhang J."/>
            <person name="Cai Q."/>
            <person name="Bai Y."/>
            <person name="Zhao B."/>
            <person name="Han Y."/>
            <person name="Li Y."/>
            <person name="Li X."/>
            <person name="Wang S."/>
            <person name="Shi Q."/>
            <person name="Liu S."/>
            <person name="Cho W.K."/>
            <person name="Kim J.Y."/>
            <person name="Xu Y."/>
            <person name="Heller-Uszynska K."/>
            <person name="Miao H."/>
            <person name="Cheng Z."/>
            <person name="Zhang S."/>
            <person name="Wu J."/>
            <person name="Yang Y."/>
            <person name="Kang H."/>
            <person name="Li M."/>
            <person name="Liang H."/>
            <person name="Ren X."/>
            <person name="Shi Z."/>
            <person name="Wen M."/>
            <person name="Jian M."/>
            <person name="Yang H."/>
            <person name="Zhang G."/>
            <person name="Yang Z."/>
            <person name="Chen R."/>
            <person name="Liu S."/>
            <person name="Li J."/>
            <person name="Ma L."/>
            <person name="Liu H."/>
            <person name="Zhou Y."/>
            <person name="Zhao J."/>
            <person name="Fang X."/>
            <person name="Li G."/>
            <person name="Fang L."/>
            <person name="Li Y."/>
            <person name="Liu D."/>
            <person name="Zheng H."/>
            <person name="Zhang Y."/>
            <person name="Qin N."/>
            <person name="Li Z."/>
            <person name="Yang G."/>
            <person name="Yang S."/>
            <person name="Bolund L."/>
            <person name="Kristiansen K."/>
            <person name="Zheng H."/>
            <person name="Li S."/>
            <person name="Zhang X."/>
            <person name="Yang H."/>
            <person name="Wang J."/>
            <person name="Sun R."/>
            <person name="Zhang B."/>
            <person name="Jiang S."/>
            <person name="Wang J."/>
            <person name="Du Y."/>
            <person name="Li S."/>
        </authorList>
    </citation>
    <scope>NUCLEOTIDE SEQUENCE [LARGE SCALE GENOMIC DNA]</scope>
    <source>
        <strain evidence="11">cv. 9930</strain>
    </source>
</reference>
<dbReference type="Proteomes" id="UP000029981">
    <property type="component" value="Chromosome 6"/>
</dbReference>
<feature type="region of interest" description="Disordered" evidence="7">
    <location>
        <begin position="979"/>
        <end position="1004"/>
    </location>
</feature>
<dbReference type="InterPro" id="IPR014001">
    <property type="entry name" value="Helicase_ATP-bd"/>
</dbReference>
<reference evidence="10 11" key="3">
    <citation type="journal article" date="2010" name="BMC Genomics">
        <title>Transcriptome sequencing and comparative analysis of cucumber flowers with different sex types.</title>
        <authorList>
            <person name="Guo S."/>
            <person name="Zheng Y."/>
            <person name="Joung J.G."/>
            <person name="Liu S."/>
            <person name="Zhang Z."/>
            <person name="Crasta O.R."/>
            <person name="Sobral B.W."/>
            <person name="Xu Y."/>
            <person name="Huang S."/>
            <person name="Fei Z."/>
        </authorList>
    </citation>
    <scope>NUCLEOTIDE SEQUENCE [LARGE SCALE GENOMIC DNA]</scope>
    <source>
        <strain evidence="11">cv. 9930</strain>
    </source>
</reference>
<dbReference type="Gene3D" id="3.40.50.300">
    <property type="entry name" value="P-loop containing nucleotide triphosphate hydrolases"/>
    <property type="match status" value="1"/>
</dbReference>
<keyword evidence="6" id="KW-0233">DNA recombination</keyword>
<name>A0A0A0KF30_CUCSA</name>
<evidence type="ECO:0000256" key="4">
    <source>
        <dbReference type="ARBA" id="ARBA00022806"/>
    </source>
</evidence>
<dbReference type="PANTHER" id="PTHR45629">
    <property type="entry name" value="SNF2/RAD54 FAMILY MEMBER"/>
    <property type="match status" value="1"/>
</dbReference>
<dbReference type="Gene3D" id="3.40.50.10810">
    <property type="entry name" value="Tandem AAA-ATPase domain"/>
    <property type="match status" value="1"/>
</dbReference>
<feature type="compositionally biased region" description="Basic and acidic residues" evidence="7">
    <location>
        <begin position="47"/>
        <end position="58"/>
    </location>
</feature>
<keyword evidence="2" id="KW-0547">Nucleotide-binding</keyword>
<dbReference type="FunFam" id="3.40.50.10810:FF:000055">
    <property type="entry name" value="Protein CHROMATIN REMODELING 24"/>
    <property type="match status" value="1"/>
</dbReference>
<proteinExistence type="inferred from homology"/>
<dbReference type="GO" id="GO:0005524">
    <property type="term" value="F:ATP binding"/>
    <property type="evidence" value="ECO:0007669"/>
    <property type="project" value="UniProtKB-KW"/>
</dbReference>
<dbReference type="InterPro" id="IPR001650">
    <property type="entry name" value="Helicase_C-like"/>
</dbReference>